<feature type="transmembrane region" description="Helical" evidence="4">
    <location>
        <begin position="57"/>
        <end position="74"/>
    </location>
</feature>
<organism evidence="7 8">
    <name type="scientific">Zootermopsis nevadensis</name>
    <name type="common">Dampwood termite</name>
    <dbReference type="NCBI Taxonomy" id="136037"/>
    <lineage>
        <taxon>Eukaryota</taxon>
        <taxon>Metazoa</taxon>
        <taxon>Ecdysozoa</taxon>
        <taxon>Arthropoda</taxon>
        <taxon>Hexapoda</taxon>
        <taxon>Insecta</taxon>
        <taxon>Pterygota</taxon>
        <taxon>Neoptera</taxon>
        <taxon>Polyneoptera</taxon>
        <taxon>Dictyoptera</taxon>
        <taxon>Blattodea</taxon>
        <taxon>Blattoidea</taxon>
        <taxon>Termitoidae</taxon>
        <taxon>Termopsidae</taxon>
        <taxon>Zootermopsis</taxon>
    </lineage>
</organism>
<dbReference type="Proteomes" id="UP000027135">
    <property type="component" value="Unassembled WGS sequence"/>
</dbReference>
<evidence type="ECO:0000256" key="2">
    <source>
        <dbReference type="ARBA" id="ARBA00022833"/>
    </source>
</evidence>
<feature type="transmembrane region" description="Helical" evidence="4">
    <location>
        <begin position="134"/>
        <end position="151"/>
    </location>
</feature>
<proteinExistence type="predicted"/>
<feature type="signal peptide" evidence="5">
    <location>
        <begin position="1"/>
        <end position="20"/>
    </location>
</feature>
<protein>
    <recommendedName>
        <fullName evidence="6">RING-type domain-containing protein</fullName>
    </recommendedName>
</protein>
<keyword evidence="4" id="KW-1133">Transmembrane helix</keyword>
<dbReference type="SMART" id="SM00184">
    <property type="entry name" value="RING"/>
    <property type="match status" value="1"/>
</dbReference>
<keyword evidence="4" id="KW-0472">Membrane</keyword>
<keyword evidence="5" id="KW-0732">Signal</keyword>
<dbReference type="InterPro" id="IPR013083">
    <property type="entry name" value="Znf_RING/FYVE/PHD"/>
</dbReference>
<feature type="transmembrane region" description="Helical" evidence="4">
    <location>
        <begin position="198"/>
        <end position="219"/>
    </location>
</feature>
<sequence length="326" mass="36686">MMQILDAFLLPLVFFASSFSTQPVYPSKYRGVVSALCCFVIVACGLIFATGVPSKMAMLYVVMVIPAVMGIVPVEEKVKAVISYTRYWGLSMVFMGLMHGDVMKAKLYIRFEKSLLKLQKQFINLNTIIIQRRAWRTLFIACSVSLCASILSESWTNTMLTAAYLLLITFPGVPGEDSLAVSTVRSWKLSILGGVEEFWVPILTRVLSAFLATILTAVALPDRAAWKLCMWVWYSNVYVYLLHTVEWYWPPMGNQMEHRRQYPTVDRQGRDWTGPCSICLESIKPCTATATTCGHIFHGECLKKSVTTNNNVCPLCRWPLVAMPST</sequence>
<evidence type="ECO:0000256" key="4">
    <source>
        <dbReference type="SAM" id="Phobius"/>
    </source>
</evidence>
<dbReference type="Gene3D" id="3.30.40.10">
    <property type="entry name" value="Zinc/RING finger domain, C3HC4 (zinc finger)"/>
    <property type="match status" value="1"/>
</dbReference>
<dbReference type="CDD" id="cd16448">
    <property type="entry name" value="RING-H2"/>
    <property type="match status" value="1"/>
</dbReference>
<gene>
    <name evidence="7" type="ORF">L798_03082</name>
</gene>
<evidence type="ECO:0000256" key="3">
    <source>
        <dbReference type="PROSITE-ProRule" id="PRU00175"/>
    </source>
</evidence>
<name>A0A067QTY1_ZOONE</name>
<evidence type="ECO:0000256" key="5">
    <source>
        <dbReference type="SAM" id="SignalP"/>
    </source>
</evidence>
<feature type="transmembrane region" description="Helical" evidence="4">
    <location>
        <begin position="86"/>
        <end position="103"/>
    </location>
</feature>
<feature type="domain" description="RING-type" evidence="6">
    <location>
        <begin position="276"/>
        <end position="317"/>
    </location>
</feature>
<dbReference type="Pfam" id="PF13639">
    <property type="entry name" value="zf-RING_2"/>
    <property type="match status" value="1"/>
</dbReference>
<feature type="transmembrane region" description="Helical" evidence="4">
    <location>
        <begin position="30"/>
        <end position="50"/>
    </location>
</feature>
<dbReference type="PROSITE" id="PS50089">
    <property type="entry name" value="ZF_RING_2"/>
    <property type="match status" value="1"/>
</dbReference>
<keyword evidence="1 3" id="KW-0479">Metal-binding</keyword>
<dbReference type="AlphaFoldDB" id="A0A067QTY1"/>
<keyword evidence="1 3" id="KW-0863">Zinc-finger</keyword>
<dbReference type="GO" id="GO:0008270">
    <property type="term" value="F:zinc ion binding"/>
    <property type="evidence" value="ECO:0007669"/>
    <property type="project" value="UniProtKB-KW"/>
</dbReference>
<evidence type="ECO:0000256" key="1">
    <source>
        <dbReference type="ARBA" id="ARBA00022771"/>
    </source>
</evidence>
<keyword evidence="4" id="KW-0812">Transmembrane</keyword>
<keyword evidence="2" id="KW-0862">Zinc</keyword>
<evidence type="ECO:0000313" key="8">
    <source>
        <dbReference type="Proteomes" id="UP000027135"/>
    </source>
</evidence>
<dbReference type="SUPFAM" id="SSF57850">
    <property type="entry name" value="RING/U-box"/>
    <property type="match status" value="1"/>
</dbReference>
<dbReference type="InParanoid" id="A0A067QTY1"/>
<accession>A0A067QTY1</accession>
<feature type="chain" id="PRO_5001644386" description="RING-type domain-containing protein" evidence="5">
    <location>
        <begin position="21"/>
        <end position="326"/>
    </location>
</feature>
<keyword evidence="8" id="KW-1185">Reference proteome</keyword>
<dbReference type="EMBL" id="KK853462">
    <property type="protein sequence ID" value="KDR07463.1"/>
    <property type="molecule type" value="Genomic_DNA"/>
</dbReference>
<evidence type="ECO:0000313" key="7">
    <source>
        <dbReference type="EMBL" id="KDR07463.1"/>
    </source>
</evidence>
<reference evidence="7 8" key="1">
    <citation type="journal article" date="2014" name="Nat. Commun.">
        <title>Molecular traces of alternative social organization in a termite genome.</title>
        <authorList>
            <person name="Terrapon N."/>
            <person name="Li C."/>
            <person name="Robertson H.M."/>
            <person name="Ji L."/>
            <person name="Meng X."/>
            <person name="Booth W."/>
            <person name="Chen Z."/>
            <person name="Childers C.P."/>
            <person name="Glastad K.M."/>
            <person name="Gokhale K."/>
            <person name="Gowin J."/>
            <person name="Gronenberg W."/>
            <person name="Hermansen R.A."/>
            <person name="Hu H."/>
            <person name="Hunt B.G."/>
            <person name="Huylmans A.K."/>
            <person name="Khalil S.M."/>
            <person name="Mitchell R.D."/>
            <person name="Munoz-Torres M.C."/>
            <person name="Mustard J.A."/>
            <person name="Pan H."/>
            <person name="Reese J.T."/>
            <person name="Scharf M.E."/>
            <person name="Sun F."/>
            <person name="Vogel H."/>
            <person name="Xiao J."/>
            <person name="Yang W."/>
            <person name="Yang Z."/>
            <person name="Yang Z."/>
            <person name="Zhou J."/>
            <person name="Zhu J."/>
            <person name="Brent C.S."/>
            <person name="Elsik C.G."/>
            <person name="Goodisman M.A."/>
            <person name="Liberles D.A."/>
            <person name="Roe R.M."/>
            <person name="Vargo E.L."/>
            <person name="Vilcinskas A."/>
            <person name="Wang J."/>
            <person name="Bornberg-Bauer E."/>
            <person name="Korb J."/>
            <person name="Zhang G."/>
            <person name="Liebig J."/>
        </authorList>
    </citation>
    <scope>NUCLEOTIDE SEQUENCE [LARGE SCALE GENOMIC DNA]</scope>
    <source>
        <tissue evidence="7">Whole organism</tissue>
    </source>
</reference>
<evidence type="ECO:0000259" key="6">
    <source>
        <dbReference type="PROSITE" id="PS50089"/>
    </source>
</evidence>
<dbReference type="InterPro" id="IPR001841">
    <property type="entry name" value="Znf_RING"/>
</dbReference>